<keyword evidence="5" id="KW-0547">Nucleotide-binding</keyword>
<keyword evidence="13" id="KW-1185">Reference proteome</keyword>
<keyword evidence="7" id="KW-0067">ATP-binding</keyword>
<comment type="pathway">
    <text evidence="2">Protein modification; protein ubiquitination.</text>
</comment>
<dbReference type="InterPro" id="IPR011009">
    <property type="entry name" value="Kinase-like_dom_sf"/>
</dbReference>
<evidence type="ECO:0000313" key="13">
    <source>
        <dbReference type="Proteomes" id="UP000797356"/>
    </source>
</evidence>
<evidence type="ECO:0000256" key="6">
    <source>
        <dbReference type="ARBA" id="ARBA00022786"/>
    </source>
</evidence>
<dbReference type="EMBL" id="CM017872">
    <property type="protein sequence ID" value="KAG1326840.1"/>
    <property type="molecule type" value="Genomic_DNA"/>
</dbReference>
<evidence type="ECO:0000256" key="2">
    <source>
        <dbReference type="ARBA" id="ARBA00004906"/>
    </source>
</evidence>
<dbReference type="InterPro" id="IPR051348">
    <property type="entry name" value="U-box_ubiquitin_ligases"/>
</dbReference>
<dbReference type="GO" id="GO:0004672">
    <property type="term" value="F:protein kinase activity"/>
    <property type="evidence" value="ECO:0007669"/>
    <property type="project" value="InterPro"/>
</dbReference>
<dbReference type="InterPro" id="IPR045870">
    <property type="entry name" value="TryX_NRX_thioredoxin_dom"/>
</dbReference>
<dbReference type="GO" id="GO:0005524">
    <property type="term" value="F:ATP binding"/>
    <property type="evidence" value="ECO:0007669"/>
    <property type="project" value="UniProtKB-KW"/>
</dbReference>
<evidence type="ECO:0000256" key="4">
    <source>
        <dbReference type="ARBA" id="ARBA00022679"/>
    </source>
</evidence>
<dbReference type="InterPro" id="IPR013766">
    <property type="entry name" value="Thioredoxin_domain"/>
</dbReference>
<feature type="region of interest" description="Disordered" evidence="9">
    <location>
        <begin position="550"/>
        <end position="598"/>
    </location>
</feature>
<dbReference type="Gene3D" id="3.30.200.20">
    <property type="entry name" value="Phosphorylase Kinase, domain 1"/>
    <property type="match status" value="1"/>
</dbReference>
<sequence>MRLGKTICLFFSANWCRPCRNFTPHLVQLCTTLKTQGEKLEIVFVSFDRDENCFLDHFKHMPWLAVPFDVNIRKQLSSRLLIEHIPSLIPLASDGRTAKEDAVQLVEDFGPDAFPFGVERRKELEAVDEAKRHGGKLEELLGCSGRDYVISSDGSKIPIADLVGKIIGLYFGAHWCPPCRAFTSMLAEAYNEIRDAKNESFQIIFISTDRDEDEFQSSLEEMPWLAIPYADKTRYDLSRIFDVKGIPRLVLLGTDGKVLGTDGRAMISSYGAKAFPFTESRAAEVEAALRKEGEGLPGHVKDSRHEHTLKLDVAKAYVQCRDIMLEDTDIAKAIIEFVSNAAIEKLVVGAPTRSGFVSVSKGAPDFCTVYIISKGKVSSIRNAVRPAPIISPFRNQIQSQASIRSEHVDPPRPHGVRGEAALETWNVQSEQETFRSPFTRGTRASTGKSYAESLGESDISFVSGGRPSIDRIFNQRLSNMSDGFDSSFEMQSPRRSVGGGFSCGTAFSSMSQDSTSSLTMEDVEAEMKRLRLELKQTMDMYSTACKEALTAKQKGEKKKEETRKVRKHEEKEKKKRKEKEIEKKERKRGEKNEKEKERKAMELHRWKMEEERRLEEARLAEEAALALAEKEKARCKAAMEAAEASKRIAELEAQKRINAEMKALKEAEEKKKALDALAHTDVRYRKYTIEEIEVATEYFSEKRKIGEGGYGPVYKCYLDHTPVAIKVLRPDAAQGRSQFQQEVEILSCIRHPNMVLLLGACPEYGCLVYECMANGSLEDRLFRQGNTPPIPWQHRFRIAAEIGTGLLFLHQTKPEPLVHRDLKPANILLDRNYVSKISDVGLARLVPPSIAENVTQYRMTSTAGTFCYIDPEYQQTGMLGVKSDIYSLGIMLLQLITAKPPMGLTHHVEHAIEKGTFAAMLDSSVTDWPVEEALSLAKMALSCAELRRKDRPDLATVVLPELNRLRNLAEENMQHCASFGSSHTSPIHSQVSLPDVLSGPLPGRSGYESSITQSSASSICLERNIKRILKSRPLKTGDKSL</sequence>
<evidence type="ECO:0000256" key="9">
    <source>
        <dbReference type="SAM" id="MobiDB-lite"/>
    </source>
</evidence>
<evidence type="ECO:0000313" key="12">
    <source>
        <dbReference type="EMBL" id="KAG1326840.1"/>
    </source>
</evidence>
<dbReference type="PROSITE" id="PS51352">
    <property type="entry name" value="THIOREDOXIN_2"/>
    <property type="match status" value="1"/>
</dbReference>
<evidence type="ECO:0000256" key="1">
    <source>
        <dbReference type="ARBA" id="ARBA00000900"/>
    </source>
</evidence>
<dbReference type="InterPro" id="IPR012336">
    <property type="entry name" value="Thioredoxin-like_fold"/>
</dbReference>
<dbReference type="GO" id="GO:0061630">
    <property type="term" value="F:ubiquitin protein ligase activity"/>
    <property type="evidence" value="ECO:0007669"/>
    <property type="project" value="UniProtKB-EC"/>
</dbReference>
<keyword evidence="8" id="KW-0175">Coiled coil</keyword>
<proteinExistence type="predicted"/>
<comment type="catalytic activity">
    <reaction evidence="1">
        <text>S-ubiquitinyl-[E2 ubiquitin-conjugating enzyme]-L-cysteine + [acceptor protein]-L-lysine = [E2 ubiquitin-conjugating enzyme]-L-cysteine + N(6)-ubiquitinyl-[acceptor protein]-L-lysine.</text>
        <dbReference type="EC" id="2.3.2.27"/>
    </reaction>
</comment>
<evidence type="ECO:0000259" key="10">
    <source>
        <dbReference type="PROSITE" id="PS50011"/>
    </source>
</evidence>
<reference evidence="12" key="1">
    <citation type="journal article" date="2017" name="Gigascience">
        <title>The genome draft of coconut (Cocos nucifera).</title>
        <authorList>
            <person name="Xiao Y."/>
            <person name="Xu P."/>
            <person name="Fan H."/>
            <person name="Baudouin L."/>
            <person name="Xia W."/>
            <person name="Bocs S."/>
            <person name="Xu J."/>
            <person name="Li Q."/>
            <person name="Guo A."/>
            <person name="Zhou L."/>
            <person name="Li J."/>
            <person name="Wu Y."/>
            <person name="Ma Z."/>
            <person name="Armero A."/>
            <person name="Issali A.E."/>
            <person name="Liu N."/>
            <person name="Peng M."/>
            <person name="Yang Y."/>
        </authorList>
    </citation>
    <scope>NUCLEOTIDE SEQUENCE</scope>
    <source>
        <tissue evidence="12">Spear leaf of Hainan Tall coconut</tissue>
    </source>
</reference>
<dbReference type="SMART" id="SM00220">
    <property type="entry name" value="S_TKc"/>
    <property type="match status" value="1"/>
</dbReference>
<dbReference type="SUPFAM" id="SSF56112">
    <property type="entry name" value="Protein kinase-like (PK-like)"/>
    <property type="match status" value="1"/>
</dbReference>
<organism evidence="12 13">
    <name type="scientific">Cocos nucifera</name>
    <name type="common">Coconut palm</name>
    <dbReference type="NCBI Taxonomy" id="13894"/>
    <lineage>
        <taxon>Eukaryota</taxon>
        <taxon>Viridiplantae</taxon>
        <taxon>Streptophyta</taxon>
        <taxon>Embryophyta</taxon>
        <taxon>Tracheophyta</taxon>
        <taxon>Spermatophyta</taxon>
        <taxon>Magnoliopsida</taxon>
        <taxon>Liliopsida</taxon>
        <taxon>Arecaceae</taxon>
        <taxon>Arecoideae</taxon>
        <taxon>Cocoseae</taxon>
        <taxon>Attaleinae</taxon>
        <taxon>Cocos</taxon>
    </lineage>
</organism>
<gene>
    <name evidence="12" type="ORF">COCNU_01G007740</name>
</gene>
<dbReference type="PANTHER" id="PTHR45647:SF132">
    <property type="entry name" value="KINASE WITH ADENINE NUCLEOTIDE ALPHA HYDROLASES-LIKE DOMAIN-CONTAINING PROTEIN"/>
    <property type="match status" value="1"/>
</dbReference>
<dbReference type="Pfam" id="PF00069">
    <property type="entry name" value="Pkinase"/>
    <property type="match status" value="1"/>
</dbReference>
<name>A0A8K0HVC0_COCNU</name>
<feature type="compositionally biased region" description="Basic and acidic residues" evidence="9">
    <location>
        <begin position="553"/>
        <end position="598"/>
    </location>
</feature>
<dbReference type="Proteomes" id="UP000797356">
    <property type="component" value="Chromosome 1"/>
</dbReference>
<evidence type="ECO:0000256" key="8">
    <source>
        <dbReference type="ARBA" id="ARBA00023054"/>
    </source>
</evidence>
<evidence type="ECO:0000259" key="11">
    <source>
        <dbReference type="PROSITE" id="PS51352"/>
    </source>
</evidence>
<dbReference type="EC" id="2.3.2.27" evidence="3"/>
<dbReference type="InterPro" id="IPR008271">
    <property type="entry name" value="Ser/Thr_kinase_AS"/>
</dbReference>
<dbReference type="CDD" id="cd03009">
    <property type="entry name" value="TryX_like_TryX_NRX"/>
    <property type="match status" value="1"/>
</dbReference>
<dbReference type="InterPro" id="IPR036249">
    <property type="entry name" value="Thioredoxin-like_sf"/>
</dbReference>
<dbReference type="InterPro" id="IPR000719">
    <property type="entry name" value="Prot_kinase_dom"/>
</dbReference>
<dbReference type="FunFam" id="1.10.510.10:FF:000498">
    <property type="entry name" value="U-box domain-containing protein 51"/>
    <property type="match status" value="1"/>
</dbReference>
<keyword evidence="4" id="KW-0808">Transferase</keyword>
<accession>A0A8K0HVC0</accession>
<dbReference type="OrthoDB" id="4062651at2759"/>
<dbReference type="PANTHER" id="PTHR45647">
    <property type="entry name" value="OS02G0152300 PROTEIN"/>
    <property type="match status" value="1"/>
</dbReference>
<dbReference type="Pfam" id="PF13905">
    <property type="entry name" value="Thioredoxin_8"/>
    <property type="match status" value="2"/>
</dbReference>
<evidence type="ECO:0000256" key="5">
    <source>
        <dbReference type="ARBA" id="ARBA00022741"/>
    </source>
</evidence>
<feature type="domain" description="Protein kinase" evidence="10">
    <location>
        <begin position="699"/>
        <end position="962"/>
    </location>
</feature>
<dbReference type="Gene3D" id="1.10.510.10">
    <property type="entry name" value="Transferase(Phosphotransferase) domain 1"/>
    <property type="match status" value="1"/>
</dbReference>
<dbReference type="AlphaFoldDB" id="A0A8K0HVC0"/>
<dbReference type="PROSITE" id="PS50011">
    <property type="entry name" value="PROTEIN_KINASE_DOM"/>
    <property type="match status" value="1"/>
</dbReference>
<evidence type="ECO:0000256" key="3">
    <source>
        <dbReference type="ARBA" id="ARBA00012483"/>
    </source>
</evidence>
<dbReference type="FunFam" id="3.30.200.20:FF:000162">
    <property type="entry name" value="Adenine nucleotide alpha hydrolase-like domain kinase"/>
    <property type="match status" value="1"/>
</dbReference>
<evidence type="ECO:0000256" key="7">
    <source>
        <dbReference type="ARBA" id="ARBA00022840"/>
    </source>
</evidence>
<dbReference type="Gene3D" id="3.40.30.10">
    <property type="entry name" value="Glutaredoxin"/>
    <property type="match status" value="2"/>
</dbReference>
<comment type="caution">
    <text evidence="12">The sequence shown here is derived from an EMBL/GenBank/DDBJ whole genome shotgun (WGS) entry which is preliminary data.</text>
</comment>
<keyword evidence="6" id="KW-0833">Ubl conjugation pathway</keyword>
<protein>
    <recommendedName>
        <fullName evidence="3">RING-type E3 ubiquitin transferase</fullName>
        <ecNumber evidence="3">2.3.2.27</ecNumber>
    </recommendedName>
</protein>
<reference evidence="12" key="2">
    <citation type="submission" date="2019-07" db="EMBL/GenBank/DDBJ databases">
        <authorList>
            <person name="Yang Y."/>
            <person name="Bocs S."/>
            <person name="Baudouin L."/>
        </authorList>
    </citation>
    <scope>NUCLEOTIDE SEQUENCE</scope>
    <source>
        <tissue evidence="12">Spear leaf of Hainan Tall coconut</tissue>
    </source>
</reference>
<dbReference type="GO" id="GO:0004791">
    <property type="term" value="F:thioredoxin-disulfide reductase (NADPH) activity"/>
    <property type="evidence" value="ECO:0007669"/>
    <property type="project" value="InterPro"/>
</dbReference>
<dbReference type="PROSITE" id="PS00108">
    <property type="entry name" value="PROTEIN_KINASE_ST"/>
    <property type="match status" value="1"/>
</dbReference>
<feature type="domain" description="Thioredoxin" evidence="11">
    <location>
        <begin position="139"/>
        <end position="294"/>
    </location>
</feature>
<dbReference type="SUPFAM" id="SSF52833">
    <property type="entry name" value="Thioredoxin-like"/>
    <property type="match status" value="2"/>
</dbReference>